<accession>A0ABW3DQB9</accession>
<name>A0ABW3DQB9_9ACTN</name>
<keyword evidence="3" id="KW-1185">Reference proteome</keyword>
<dbReference type="EMBL" id="JBHTHX010000314">
    <property type="protein sequence ID" value="MFD0885219.1"/>
    <property type="molecule type" value="Genomic_DNA"/>
</dbReference>
<protein>
    <recommendedName>
        <fullName evidence="4">Aminopeptidase</fullName>
    </recommendedName>
</protein>
<feature type="compositionally biased region" description="Polar residues" evidence="1">
    <location>
        <begin position="48"/>
        <end position="63"/>
    </location>
</feature>
<reference evidence="3" key="1">
    <citation type="journal article" date="2019" name="Int. J. Syst. Evol. Microbiol.">
        <title>The Global Catalogue of Microorganisms (GCM) 10K type strain sequencing project: providing services to taxonomists for standard genome sequencing and annotation.</title>
        <authorList>
            <consortium name="The Broad Institute Genomics Platform"/>
            <consortium name="The Broad Institute Genome Sequencing Center for Infectious Disease"/>
            <person name="Wu L."/>
            <person name="Ma J."/>
        </authorList>
    </citation>
    <scope>NUCLEOTIDE SEQUENCE [LARGE SCALE GENOMIC DNA]</scope>
    <source>
        <strain evidence="3">CCUG 62974</strain>
    </source>
</reference>
<feature type="region of interest" description="Disordered" evidence="1">
    <location>
        <begin position="48"/>
        <end position="73"/>
    </location>
</feature>
<evidence type="ECO:0000256" key="1">
    <source>
        <dbReference type="SAM" id="MobiDB-lite"/>
    </source>
</evidence>
<proteinExistence type="predicted"/>
<evidence type="ECO:0000313" key="2">
    <source>
        <dbReference type="EMBL" id="MFD0885219.1"/>
    </source>
</evidence>
<dbReference type="Proteomes" id="UP001597024">
    <property type="component" value="Unassembled WGS sequence"/>
</dbReference>
<evidence type="ECO:0000313" key="3">
    <source>
        <dbReference type="Proteomes" id="UP001597024"/>
    </source>
</evidence>
<gene>
    <name evidence="2" type="ORF">ACFQ08_11755</name>
</gene>
<evidence type="ECO:0008006" key="4">
    <source>
        <dbReference type="Google" id="ProtNLM"/>
    </source>
</evidence>
<comment type="caution">
    <text evidence="2">The sequence shown here is derived from an EMBL/GenBank/DDBJ whole genome shotgun (WGS) entry which is preliminary data.</text>
</comment>
<organism evidence="2 3">
    <name type="scientific">Streptosporangium algeriense</name>
    <dbReference type="NCBI Taxonomy" id="1682748"/>
    <lineage>
        <taxon>Bacteria</taxon>
        <taxon>Bacillati</taxon>
        <taxon>Actinomycetota</taxon>
        <taxon>Actinomycetes</taxon>
        <taxon>Streptosporangiales</taxon>
        <taxon>Streptosporangiaceae</taxon>
        <taxon>Streptosporangium</taxon>
    </lineage>
</organism>
<sequence>MSFDPLPVSKGTEDHLKQAHSGSHRLKWLAGAVAVIGMAGLTACGGTTQDAGTQPVQSSSATTGVDPKQSPVELVDYPSSSTWGKLSSLDRRILLQVADIHRVFSRPGGAAGIWDEGFRPDRTPMVLGPRQGTETPSHAYVIGHPDPGKLGDATRVDLPAELGLPDVYRITKGSGLGAFVSQPFWSTELGGVKTWIMAYGKGEYEDLTAAAKRSYATAEYWVTASIMVHELFHYYQAKFRLQGPQIPAASQFPADRPAWSAMALLEHQVLRQGATTAEQARQILRTFLAVRRARDAMAAPDVRANEQHQLLLEGTARYVEVLYVRAAGRTPPGDRIQLDTPLDLYREVAPPMPGRAYPDGKRLSELLDLLHSGHSWRAKLYTDDVGLEKLVREKVTPPAPAEGDRLISRAKQDHDYESLLRLVREADLPERKRETMEALKSMNLKVGG</sequence>